<gene>
    <name evidence="2" type="ORF">H8S00_08790</name>
</gene>
<dbReference type="EMBL" id="JACOOZ010000005">
    <property type="protein sequence ID" value="MBC5668076.1"/>
    <property type="molecule type" value="Genomic_DNA"/>
</dbReference>
<keyword evidence="1" id="KW-0472">Membrane</keyword>
<dbReference type="RefSeq" id="WP_021953011.1">
    <property type="nucleotide sequence ID" value="NZ_JACOOZ010000005.1"/>
</dbReference>
<keyword evidence="1" id="KW-1133">Transmembrane helix</keyword>
<proteinExistence type="predicted"/>
<protein>
    <submittedName>
        <fullName evidence="2">Zf-HC2 domain-containing protein</fullName>
    </submittedName>
</protein>
<keyword evidence="3" id="KW-1185">Reference proteome</keyword>
<evidence type="ECO:0000313" key="2">
    <source>
        <dbReference type="EMBL" id="MBC5668076.1"/>
    </source>
</evidence>
<reference evidence="2 3" key="1">
    <citation type="submission" date="2020-08" db="EMBL/GenBank/DDBJ databases">
        <title>Genome public.</title>
        <authorList>
            <person name="Liu C."/>
            <person name="Sun Q."/>
        </authorList>
    </citation>
    <scope>NUCLEOTIDE SEQUENCE [LARGE SCALE GENOMIC DNA]</scope>
    <source>
        <strain evidence="2 3">BX4</strain>
    </source>
</reference>
<accession>A0ABR7F3B6</accession>
<dbReference type="Proteomes" id="UP000597877">
    <property type="component" value="Unassembled WGS sequence"/>
</dbReference>
<sequence>MDCTRFQELINDFIFDKIDYSDDLKEFLEHAKTCKSCNEELSLYYTIHRGLGDIPAPEGSEEGADTEEELDNIKSFYDEYFQRQKTMKKAGKISIIIFLFMICCTILFVYLNENGYI</sequence>
<feature type="transmembrane region" description="Helical" evidence="1">
    <location>
        <begin position="93"/>
        <end position="111"/>
    </location>
</feature>
<keyword evidence="1" id="KW-0812">Transmembrane</keyword>
<name>A0ABR7F3B6_9FIRM</name>
<comment type="caution">
    <text evidence="2">The sequence shown here is derived from an EMBL/GenBank/DDBJ whole genome shotgun (WGS) entry which is preliminary data.</text>
</comment>
<organism evidence="2 3">
    <name type="scientific">Eubacterium segne</name>
    <dbReference type="NCBI Taxonomy" id="2763045"/>
    <lineage>
        <taxon>Bacteria</taxon>
        <taxon>Bacillati</taxon>
        <taxon>Bacillota</taxon>
        <taxon>Clostridia</taxon>
        <taxon>Eubacteriales</taxon>
        <taxon>Eubacteriaceae</taxon>
        <taxon>Eubacterium</taxon>
    </lineage>
</organism>
<evidence type="ECO:0000256" key="1">
    <source>
        <dbReference type="SAM" id="Phobius"/>
    </source>
</evidence>
<evidence type="ECO:0000313" key="3">
    <source>
        <dbReference type="Proteomes" id="UP000597877"/>
    </source>
</evidence>